<gene>
    <name evidence="3" type="ORF">GGR36_003279</name>
</gene>
<feature type="chain" id="PRO_5032791797" description="Cyclic nucleotide-binding domain-containing protein" evidence="1">
    <location>
        <begin position="19"/>
        <end position="824"/>
    </location>
</feature>
<dbReference type="AlphaFoldDB" id="A0A840BMR5"/>
<dbReference type="SUPFAM" id="SSF81296">
    <property type="entry name" value="E set domains"/>
    <property type="match status" value="3"/>
</dbReference>
<dbReference type="Gene3D" id="2.60.40.10">
    <property type="entry name" value="Immunoglobulins"/>
    <property type="match status" value="3"/>
</dbReference>
<evidence type="ECO:0000313" key="4">
    <source>
        <dbReference type="Proteomes" id="UP000561045"/>
    </source>
</evidence>
<comment type="caution">
    <text evidence="3">The sequence shown here is derived from an EMBL/GenBank/DDBJ whole genome shotgun (WGS) entry which is preliminary data.</text>
</comment>
<keyword evidence="1" id="KW-0732">Signal</keyword>
<name>A0A840BMR5_9RHOO</name>
<feature type="domain" description="Cyclic nucleotide-binding" evidence="2">
    <location>
        <begin position="119"/>
        <end position="189"/>
    </location>
</feature>
<keyword evidence="4" id="KW-1185">Reference proteome</keyword>
<feature type="signal peptide" evidence="1">
    <location>
        <begin position="1"/>
        <end position="18"/>
    </location>
</feature>
<dbReference type="InterPro" id="IPR014756">
    <property type="entry name" value="Ig_E-set"/>
</dbReference>
<evidence type="ECO:0000313" key="3">
    <source>
        <dbReference type="EMBL" id="MBB4013933.1"/>
    </source>
</evidence>
<dbReference type="PROSITE" id="PS50042">
    <property type="entry name" value="CNMP_BINDING_3"/>
    <property type="match status" value="1"/>
</dbReference>
<dbReference type="EMBL" id="JACIET010000002">
    <property type="protein sequence ID" value="MBB4013933.1"/>
    <property type="molecule type" value="Genomic_DNA"/>
</dbReference>
<evidence type="ECO:0000259" key="2">
    <source>
        <dbReference type="PROSITE" id="PS50042"/>
    </source>
</evidence>
<proteinExistence type="predicted"/>
<evidence type="ECO:0000256" key="1">
    <source>
        <dbReference type="SAM" id="SignalP"/>
    </source>
</evidence>
<dbReference type="SUPFAM" id="SSF55486">
    <property type="entry name" value="Metalloproteases ('zincins'), catalytic domain"/>
    <property type="match status" value="1"/>
</dbReference>
<dbReference type="PROSITE" id="PS51257">
    <property type="entry name" value="PROKAR_LIPOPROTEIN"/>
    <property type="match status" value="1"/>
</dbReference>
<dbReference type="Pfam" id="PF13688">
    <property type="entry name" value="Reprolysin_5"/>
    <property type="match status" value="1"/>
</dbReference>
<organism evidence="3 4">
    <name type="scientific">Niveibacterium umoris</name>
    <dbReference type="NCBI Taxonomy" id="1193620"/>
    <lineage>
        <taxon>Bacteria</taxon>
        <taxon>Pseudomonadati</taxon>
        <taxon>Pseudomonadota</taxon>
        <taxon>Betaproteobacteria</taxon>
        <taxon>Rhodocyclales</taxon>
        <taxon>Rhodocyclaceae</taxon>
        <taxon>Niveibacterium</taxon>
    </lineage>
</organism>
<dbReference type="InterPro" id="IPR000595">
    <property type="entry name" value="cNMP-bd_dom"/>
</dbReference>
<accession>A0A840BMR5</accession>
<dbReference type="Proteomes" id="UP000561045">
    <property type="component" value="Unassembled WGS sequence"/>
</dbReference>
<reference evidence="3 4" key="1">
    <citation type="submission" date="2020-08" db="EMBL/GenBank/DDBJ databases">
        <title>Genomic Encyclopedia of Type Strains, Phase IV (KMG-IV): sequencing the most valuable type-strain genomes for metagenomic binning, comparative biology and taxonomic classification.</title>
        <authorList>
            <person name="Goeker M."/>
        </authorList>
    </citation>
    <scope>NUCLEOTIDE SEQUENCE [LARGE SCALE GENOMIC DNA]</scope>
    <source>
        <strain evidence="3 4">DSM 106739</strain>
    </source>
</reference>
<dbReference type="InterPro" id="IPR013783">
    <property type="entry name" value="Ig-like_fold"/>
</dbReference>
<sequence length="824" mass="82948">MRCLTRFLTLLIALSFIAGCGGGGGGSSSGGGNTTTLTITGISPAFVYPGDTVTVAGTSLSSVTGVRVGTLDVGFTLVSETRLTFVVPDAAVSGTVTLLSGTASFPAPTALTVLGVPQVTAVTPASARPGDSLTLAGVNLANVSRVIVGGVSVIPTSRSGTEVVVVVPTGASNGTLALLMTNGSTRTVTQTFNLLPAVITVTSISPNSGPQGTVIRLTGTALDSATGATIGGVAASILAQTSTTLDLAAPNASGAIVLSISGGQSFNVGSFTLTTGTAPVVSISQVDVAQAMSQPSGGTRQLLVPGKAALLRAYVTANQAIASPAVTATISGCAALPSVTLSGPSSLPTTTPALDNLAGTFSAQIPASCVKTGLSVQITVANTAPVNSGATRTATPAVGKATNLKVLLVPLVTNGSTGTVPDTETVRRMFARAYPVDAANIQVTVRTPYTLTTTVVSGSAGGSWSSALAEVNALRNLEGNGKHYVGLVPSPGFSGGTSGLAYQNDPASGGSGFMSAIVLDAVALSPSHGFSANASLDTITHEVGHNMTLGHAPCGNPPDADTSFPYSGGGLGPYPVHEFDSDRNGTTGPETVYFPGASIAHDVMGYCDGEWFSDYYYAQVQTYMQTFAYPAVTPFAAPVEMLDFYGEIRDGKVRLQPPGARMSDQPYAGGGSHTLRVTTSANAVVDVPFAPIKVADEAGDVKHFHVFLKNPGEIAKVEVLSGTRSLPVTLDAPPVAAASVAGTTATTSAAQVSWSESGGKLTLTWDAARYPVLRVRHLGAEATVLALRLTGGSASLPLDNLPAGGQWEFSLSGGLNAKSVTVAR</sequence>
<dbReference type="RefSeq" id="WP_183635842.1">
    <property type="nucleotide sequence ID" value="NZ_BAABLE010000005.1"/>
</dbReference>
<protein>
    <recommendedName>
        <fullName evidence="2">Cyclic nucleotide-binding domain-containing protein</fullName>
    </recommendedName>
</protein>